<dbReference type="Gene3D" id="3.40.50.1000">
    <property type="entry name" value="HAD superfamily/HAD-like"/>
    <property type="match status" value="1"/>
</dbReference>
<dbReference type="FunFam" id="1.10.150.450:FF:000001">
    <property type="entry name" value="SDT1p Pyrimidine nucleotidase"/>
    <property type="match status" value="1"/>
</dbReference>
<dbReference type="Proteomes" id="UP000800041">
    <property type="component" value="Unassembled WGS sequence"/>
</dbReference>
<organism evidence="1 2">
    <name type="scientific">Aulographum hederae CBS 113979</name>
    <dbReference type="NCBI Taxonomy" id="1176131"/>
    <lineage>
        <taxon>Eukaryota</taxon>
        <taxon>Fungi</taxon>
        <taxon>Dikarya</taxon>
        <taxon>Ascomycota</taxon>
        <taxon>Pezizomycotina</taxon>
        <taxon>Dothideomycetes</taxon>
        <taxon>Pleosporomycetidae</taxon>
        <taxon>Aulographales</taxon>
        <taxon>Aulographaceae</taxon>
    </lineage>
</organism>
<dbReference type="NCBIfam" id="TIGR01993">
    <property type="entry name" value="Pyr-5-nucltdase"/>
    <property type="match status" value="1"/>
</dbReference>
<dbReference type="InterPro" id="IPR052791">
    <property type="entry name" value="SSM1_domain"/>
</dbReference>
<accession>A0A6G1HH10</accession>
<dbReference type="AlphaFoldDB" id="A0A6G1HH10"/>
<dbReference type="SFLD" id="SFLDG01129">
    <property type="entry name" value="C1.5:_HAD__Beta-PGM__Phosphata"/>
    <property type="match status" value="1"/>
</dbReference>
<sequence length="248" mass="28323">MDYPTPVSTNGSSTSEKPVLFFDIDNCLYPSSTRVLNMMGELIDQYMVDHLSLSQADASKLHQQYYKGYGLAIEGLVRHHKIDPLEYNRKVDDALPLEDILRPDPEVRRLLMDVDRSKVRLWLLTNAYVTHGKRVVHLLELEDQFEGITFCDYGAQAEKFVCKPAKEMFQKAMEEAGVKDKKNCYFVDDSALNARGATHYGWNAAHLVEPSMQAPEHKAAAHQISSLHELRDVYPQFFKPSEAKNEET</sequence>
<evidence type="ECO:0000313" key="1">
    <source>
        <dbReference type="EMBL" id="KAF1992445.1"/>
    </source>
</evidence>
<dbReference type="InterPro" id="IPR006439">
    <property type="entry name" value="HAD-SF_hydro_IA"/>
</dbReference>
<name>A0A6G1HH10_9PEZI</name>
<keyword evidence="2" id="KW-1185">Reference proteome</keyword>
<dbReference type="Gene3D" id="1.10.150.450">
    <property type="match status" value="1"/>
</dbReference>
<dbReference type="Pfam" id="PF00702">
    <property type="entry name" value="Hydrolase"/>
    <property type="match status" value="1"/>
</dbReference>
<proteinExistence type="predicted"/>
<dbReference type="EMBL" id="ML977137">
    <property type="protein sequence ID" value="KAF1992445.1"/>
    <property type="molecule type" value="Genomic_DNA"/>
</dbReference>
<dbReference type="PANTHER" id="PTHR47438:SF1">
    <property type="entry name" value="PHOSPHATE METABOLISM PROTEIN 8-RELATED"/>
    <property type="match status" value="1"/>
</dbReference>
<dbReference type="InterPro" id="IPR010237">
    <property type="entry name" value="Pyr-5-nucltdase"/>
</dbReference>
<dbReference type="InterPro" id="IPR023214">
    <property type="entry name" value="HAD_sf"/>
</dbReference>
<dbReference type="SFLD" id="SFLDG01132">
    <property type="entry name" value="C1.5.3:_5'-Nucleotidase_Like"/>
    <property type="match status" value="1"/>
</dbReference>
<protein>
    <submittedName>
        <fullName evidence="1">Pyrimidine 5-nucleotidase</fullName>
    </submittedName>
</protein>
<gene>
    <name evidence="1" type="ORF">K402DRAFT_320829</name>
</gene>
<evidence type="ECO:0000313" key="2">
    <source>
        <dbReference type="Proteomes" id="UP000800041"/>
    </source>
</evidence>
<dbReference type="SFLD" id="SFLDS00003">
    <property type="entry name" value="Haloacid_Dehalogenase"/>
    <property type="match status" value="1"/>
</dbReference>
<dbReference type="PANTHER" id="PTHR47438">
    <property type="entry name" value="PHOSPHATE METABOLISM PROTEIN 8-RELATED"/>
    <property type="match status" value="1"/>
</dbReference>
<dbReference type="InterPro" id="IPR036412">
    <property type="entry name" value="HAD-like_sf"/>
</dbReference>
<dbReference type="OrthoDB" id="1065058at2759"/>
<dbReference type="GO" id="GO:0008252">
    <property type="term" value="F:nucleotidase activity"/>
    <property type="evidence" value="ECO:0007669"/>
    <property type="project" value="TreeGrafter"/>
</dbReference>
<dbReference type="SUPFAM" id="SSF56784">
    <property type="entry name" value="HAD-like"/>
    <property type="match status" value="1"/>
</dbReference>
<dbReference type="GO" id="GO:0009166">
    <property type="term" value="P:nucleotide catabolic process"/>
    <property type="evidence" value="ECO:0007669"/>
    <property type="project" value="TreeGrafter"/>
</dbReference>
<dbReference type="NCBIfam" id="TIGR01509">
    <property type="entry name" value="HAD-SF-IA-v3"/>
    <property type="match status" value="1"/>
</dbReference>
<dbReference type="GO" id="GO:0006206">
    <property type="term" value="P:pyrimidine nucleobase metabolic process"/>
    <property type="evidence" value="ECO:0007669"/>
    <property type="project" value="TreeGrafter"/>
</dbReference>
<reference evidence="1" key="1">
    <citation type="journal article" date="2020" name="Stud. Mycol.">
        <title>101 Dothideomycetes genomes: a test case for predicting lifestyles and emergence of pathogens.</title>
        <authorList>
            <person name="Haridas S."/>
            <person name="Albert R."/>
            <person name="Binder M."/>
            <person name="Bloem J."/>
            <person name="Labutti K."/>
            <person name="Salamov A."/>
            <person name="Andreopoulos B."/>
            <person name="Baker S."/>
            <person name="Barry K."/>
            <person name="Bills G."/>
            <person name="Bluhm B."/>
            <person name="Cannon C."/>
            <person name="Castanera R."/>
            <person name="Culley D."/>
            <person name="Daum C."/>
            <person name="Ezra D."/>
            <person name="Gonzalez J."/>
            <person name="Henrissat B."/>
            <person name="Kuo A."/>
            <person name="Liang C."/>
            <person name="Lipzen A."/>
            <person name="Lutzoni F."/>
            <person name="Magnuson J."/>
            <person name="Mondo S."/>
            <person name="Nolan M."/>
            <person name="Ohm R."/>
            <person name="Pangilinan J."/>
            <person name="Park H.-J."/>
            <person name="Ramirez L."/>
            <person name="Alfaro M."/>
            <person name="Sun H."/>
            <person name="Tritt A."/>
            <person name="Yoshinaga Y."/>
            <person name="Zwiers L.-H."/>
            <person name="Turgeon B."/>
            <person name="Goodwin S."/>
            <person name="Spatafora J."/>
            <person name="Crous P."/>
            <person name="Grigoriev I."/>
        </authorList>
    </citation>
    <scope>NUCLEOTIDE SEQUENCE</scope>
    <source>
        <strain evidence="1">CBS 113979</strain>
    </source>
</reference>